<dbReference type="PROSITE" id="PS50893">
    <property type="entry name" value="ABC_TRANSPORTER_2"/>
    <property type="match status" value="1"/>
</dbReference>
<dbReference type="Pfam" id="PF00005">
    <property type="entry name" value="ABC_tran"/>
    <property type="match status" value="1"/>
</dbReference>
<evidence type="ECO:0000256" key="1">
    <source>
        <dbReference type="ARBA" id="ARBA00022448"/>
    </source>
</evidence>
<dbReference type="InterPro" id="IPR003439">
    <property type="entry name" value="ABC_transporter-like_ATP-bd"/>
</dbReference>
<sequence>MSEPIIRLENVSKIFKLGLLGKTMIKAVDRVNMDIREGEILGILGESGSGKSTIARLILKIYEPTSGRILYRGRDIKEYRGSKGLKEYYRKVQGVFQDPYASFNPRRRVLDVLRDVMKNYYPITSLQDIDREIGLTIEKVGLSMSDVIGKYPHEFSGGQLQRLSIARALLVKPEVIIADEPVSMVDASTRIDILNIFIDLKESEGISFAIIGHDLGLTRYVSDRVVVLYRGQIVEEGSAEILSEPLHPYTQMLAKSIPRIDKKWESKLEYSVGSIELGARGIGCIFVDRCPQAMDICRRQEPPYIDTGKSRVKCWLYTEKH</sequence>
<dbReference type="EMBL" id="CP002098">
    <property type="protein sequence ID" value="ADM28660.1"/>
    <property type="molecule type" value="Genomic_DNA"/>
</dbReference>
<dbReference type="HOGENOM" id="CLU_000604_1_23_2"/>
<protein>
    <submittedName>
        <fullName evidence="5">Oligopeptide/dipeptide ABC transporter, ATPase subunit</fullName>
    </submittedName>
</protein>
<evidence type="ECO:0000256" key="3">
    <source>
        <dbReference type="ARBA" id="ARBA00022840"/>
    </source>
</evidence>
<dbReference type="PANTHER" id="PTHR43230">
    <property type="entry name" value="ABC-TYPE DIPEPTIDE/OLIGOPEPTIDE TRANSPORT SYSTEM, ATPASE COMPONENT"/>
    <property type="match status" value="1"/>
</dbReference>
<dbReference type="Pfam" id="PF08352">
    <property type="entry name" value="oligo_HPY"/>
    <property type="match status" value="1"/>
</dbReference>
<accession>E0SSZ9</accession>
<evidence type="ECO:0000313" key="5">
    <source>
        <dbReference type="EMBL" id="ADM28660.1"/>
    </source>
</evidence>
<evidence type="ECO:0000313" key="6">
    <source>
        <dbReference type="Proteomes" id="UP000001304"/>
    </source>
</evidence>
<keyword evidence="2" id="KW-0547">Nucleotide-binding</keyword>
<dbReference type="SMART" id="SM00382">
    <property type="entry name" value="AAA"/>
    <property type="match status" value="1"/>
</dbReference>
<dbReference type="InterPro" id="IPR013563">
    <property type="entry name" value="Oligopep_ABC_C"/>
</dbReference>
<dbReference type="KEGG" id="iag:Igag_1865"/>
<dbReference type="STRING" id="583356.Igag_1865"/>
<organism evidence="5 6">
    <name type="scientific">Ignisphaera aggregans (strain DSM 17230 / JCM 13409 / AQ1.S1)</name>
    <dbReference type="NCBI Taxonomy" id="583356"/>
    <lineage>
        <taxon>Archaea</taxon>
        <taxon>Thermoproteota</taxon>
        <taxon>Thermoprotei</taxon>
        <taxon>Desulfurococcales</taxon>
        <taxon>Desulfurococcaceae</taxon>
        <taxon>Ignisphaera</taxon>
    </lineage>
</organism>
<name>E0SSZ9_IGNAA</name>
<keyword evidence="6" id="KW-1185">Reference proteome</keyword>
<dbReference type="Proteomes" id="UP000001304">
    <property type="component" value="Chromosome"/>
</dbReference>
<dbReference type="GO" id="GO:0015833">
    <property type="term" value="P:peptide transport"/>
    <property type="evidence" value="ECO:0007669"/>
    <property type="project" value="InterPro"/>
</dbReference>
<dbReference type="InterPro" id="IPR017871">
    <property type="entry name" value="ABC_transporter-like_CS"/>
</dbReference>
<dbReference type="InterPro" id="IPR003593">
    <property type="entry name" value="AAA+_ATPase"/>
</dbReference>
<evidence type="ECO:0000259" key="4">
    <source>
        <dbReference type="PROSITE" id="PS50893"/>
    </source>
</evidence>
<feature type="domain" description="ABC transporter" evidence="4">
    <location>
        <begin position="6"/>
        <end position="255"/>
    </location>
</feature>
<dbReference type="PANTHER" id="PTHR43230:SF3">
    <property type="entry name" value="ABC-TYPE DIPEPTIDE_OLIGOPEPTIDE TRANSPORT SYSTEM, ATPASE COMPONENT"/>
    <property type="match status" value="1"/>
</dbReference>
<dbReference type="NCBIfam" id="TIGR01727">
    <property type="entry name" value="oligo_HPY"/>
    <property type="match status" value="1"/>
</dbReference>
<dbReference type="SUPFAM" id="SSF52540">
    <property type="entry name" value="P-loop containing nucleoside triphosphate hydrolases"/>
    <property type="match status" value="1"/>
</dbReference>
<dbReference type="GO" id="GO:0016887">
    <property type="term" value="F:ATP hydrolysis activity"/>
    <property type="evidence" value="ECO:0007669"/>
    <property type="project" value="InterPro"/>
</dbReference>
<dbReference type="PROSITE" id="PS00211">
    <property type="entry name" value="ABC_TRANSPORTER_1"/>
    <property type="match status" value="1"/>
</dbReference>
<proteinExistence type="predicted"/>
<gene>
    <name evidence="5" type="ordered locus">Igag_1865</name>
</gene>
<reference evidence="5 6" key="1">
    <citation type="journal article" date="2010" name="Stand. Genomic Sci.">
        <title>Complete genome sequence of Ignisphaera aggregans type strain (AQ1.S1).</title>
        <authorList>
            <person name="Goker M."/>
            <person name="Held B."/>
            <person name="Lapidus A."/>
            <person name="Nolan M."/>
            <person name="Spring S."/>
            <person name="Yasawong M."/>
            <person name="Lucas S."/>
            <person name="Glavina Del Rio T."/>
            <person name="Tice H."/>
            <person name="Cheng J.F."/>
            <person name="Goodwin L."/>
            <person name="Tapia R."/>
            <person name="Pitluck S."/>
            <person name="Liolios K."/>
            <person name="Ivanova N."/>
            <person name="Mavromatis K."/>
            <person name="Mikhailova N."/>
            <person name="Pati A."/>
            <person name="Chen A."/>
            <person name="Palaniappan K."/>
            <person name="Brambilla E."/>
            <person name="Land M."/>
            <person name="Hauser L."/>
            <person name="Chang Y.J."/>
            <person name="Jeffries C.D."/>
            <person name="Brettin T."/>
            <person name="Detter J.C."/>
            <person name="Han C."/>
            <person name="Rohde M."/>
            <person name="Sikorski J."/>
            <person name="Woyke T."/>
            <person name="Bristow J."/>
            <person name="Eisen J.A."/>
            <person name="Markowitz V."/>
            <person name="Hugenholtz P."/>
            <person name="Kyrpides N.C."/>
            <person name="Klenk H.P."/>
        </authorList>
    </citation>
    <scope>NUCLEOTIDE SEQUENCE [LARGE SCALE GENOMIC DNA]</scope>
    <source>
        <strain evidence="6">DSM 17230 / JCM 13409 / AQ1.S1</strain>
    </source>
</reference>
<dbReference type="AlphaFoldDB" id="E0SSZ9"/>
<dbReference type="InterPro" id="IPR027417">
    <property type="entry name" value="P-loop_NTPase"/>
</dbReference>
<keyword evidence="3" id="KW-0067">ATP-binding</keyword>
<dbReference type="CDD" id="cd03257">
    <property type="entry name" value="ABC_NikE_OppD_transporters"/>
    <property type="match status" value="1"/>
</dbReference>
<evidence type="ECO:0000256" key="2">
    <source>
        <dbReference type="ARBA" id="ARBA00022741"/>
    </source>
</evidence>
<dbReference type="BioCyc" id="IAGG583356:GHAH-1854-MONOMER"/>
<keyword evidence="1" id="KW-0813">Transport</keyword>
<dbReference type="Gene3D" id="3.40.50.300">
    <property type="entry name" value="P-loop containing nucleotide triphosphate hydrolases"/>
    <property type="match status" value="1"/>
</dbReference>
<dbReference type="GO" id="GO:0005524">
    <property type="term" value="F:ATP binding"/>
    <property type="evidence" value="ECO:0007669"/>
    <property type="project" value="UniProtKB-KW"/>
</dbReference>